<accession>A0A2A2EH61</accession>
<comment type="caution">
    <text evidence="1">The sequence shown here is derived from an EMBL/GenBank/DDBJ whole genome shotgun (WGS) entry which is preliminary data.</text>
</comment>
<protein>
    <submittedName>
        <fullName evidence="1">Uncharacterized protein</fullName>
    </submittedName>
</protein>
<evidence type="ECO:0000313" key="2">
    <source>
        <dbReference type="Proteomes" id="UP000218399"/>
    </source>
</evidence>
<evidence type="ECO:0000313" key="1">
    <source>
        <dbReference type="EMBL" id="PAU68403.1"/>
    </source>
</evidence>
<dbReference type="EMBL" id="MVOH01000006">
    <property type="protein sequence ID" value="PAU68403.1"/>
    <property type="molecule type" value="Genomic_DNA"/>
</dbReference>
<keyword evidence="2" id="KW-1185">Reference proteome</keyword>
<name>A0A2A2EH61_9BIFI</name>
<proteinExistence type="predicted"/>
<gene>
    <name evidence="1" type="ORF">B1526_0588</name>
</gene>
<dbReference type="RefSeq" id="WP_157908684.1">
    <property type="nucleotide sequence ID" value="NZ_MVOH01000006.1"/>
</dbReference>
<dbReference type="AlphaFoldDB" id="A0A2A2EH61"/>
<sequence>MGWFSDDERYRVKVKHMFQQDEVLASGVSKEEAERIRRDYTGPGTVIVEPC</sequence>
<reference evidence="1 2" key="1">
    <citation type="journal article" date="2017" name="ISME J.">
        <title>Unveiling bifidobacterial biogeography across the mammalian branch of the tree of life.</title>
        <authorList>
            <person name="Milani C."/>
            <person name="Mangifesta M."/>
            <person name="Mancabelli L."/>
            <person name="Lugli G.A."/>
            <person name="James K."/>
            <person name="Duranti S."/>
            <person name="Turroni F."/>
            <person name="Ferrario C."/>
            <person name="Ossiprandi M.C."/>
            <person name="van Sinderen D."/>
            <person name="Ventura M."/>
        </authorList>
    </citation>
    <scope>NUCLEOTIDE SEQUENCE [LARGE SCALE GENOMIC DNA]</scope>
    <source>
        <strain evidence="2">Ham19E</strain>
    </source>
</reference>
<dbReference type="Proteomes" id="UP000218399">
    <property type="component" value="Unassembled WGS sequence"/>
</dbReference>
<organism evidence="1 2">
    <name type="scientific">Bifidobacterium criceti</name>
    <dbReference type="NCBI Taxonomy" id="1960969"/>
    <lineage>
        <taxon>Bacteria</taxon>
        <taxon>Bacillati</taxon>
        <taxon>Actinomycetota</taxon>
        <taxon>Actinomycetes</taxon>
        <taxon>Bifidobacteriales</taxon>
        <taxon>Bifidobacteriaceae</taxon>
        <taxon>Bifidobacterium</taxon>
    </lineage>
</organism>